<dbReference type="InterPro" id="IPR029675">
    <property type="entry name" value="PGAP4"/>
</dbReference>
<dbReference type="InterPro" id="IPR029044">
    <property type="entry name" value="Nucleotide-diphossugar_trans"/>
</dbReference>
<dbReference type="PANTHER" id="PTHR31410:SF1">
    <property type="entry name" value="POST-GPI ATTACHMENT TO PROTEINS FACTOR 4"/>
    <property type="match status" value="1"/>
</dbReference>
<dbReference type="GO" id="GO:0006506">
    <property type="term" value="P:GPI anchor biosynthetic process"/>
    <property type="evidence" value="ECO:0007669"/>
    <property type="project" value="InterPro"/>
</dbReference>
<evidence type="ECO:0000313" key="2">
    <source>
        <dbReference type="WBParaSite" id="SMUV_0000321801-mRNA-1"/>
    </source>
</evidence>
<sequence length="256" mass="29643">HSSNESYEVQINDNADVCINIVAVKRQGEFLLQTVASLLDSIVRNPLLRINVVICDVSATPNEELQQLKPYVRAFLKGIFFSRITCICQRVASKISRYLLLMEDDVVVTPKFSPLLTSLVKQMDSKPDIHYVKLFHPIHLRGIPYYFQVQTIFLFNVRIFFCTFSFFYIIELSESCCTPAVLYRTDKISGITDYLSKFKDSGEPKDILLDNSPFQSRMTDANVVLHIGYFSSLRNNYVVLDVIKQYHKQLRHFFPF</sequence>
<evidence type="ECO:0000313" key="1">
    <source>
        <dbReference type="Proteomes" id="UP000046393"/>
    </source>
</evidence>
<protein>
    <submittedName>
        <fullName evidence="2">Glyco_trans_2-like domain-containing protein</fullName>
    </submittedName>
</protein>
<organism evidence="1 2">
    <name type="scientific">Syphacia muris</name>
    <dbReference type="NCBI Taxonomy" id="451379"/>
    <lineage>
        <taxon>Eukaryota</taxon>
        <taxon>Metazoa</taxon>
        <taxon>Ecdysozoa</taxon>
        <taxon>Nematoda</taxon>
        <taxon>Chromadorea</taxon>
        <taxon>Rhabditida</taxon>
        <taxon>Spirurina</taxon>
        <taxon>Oxyuridomorpha</taxon>
        <taxon>Oxyuroidea</taxon>
        <taxon>Oxyuridae</taxon>
        <taxon>Syphacia</taxon>
    </lineage>
</organism>
<name>A0A0N5AFZ5_9BILA</name>
<dbReference type="PANTHER" id="PTHR31410">
    <property type="entry name" value="TRANSMEMBRANE PROTEIN 246"/>
    <property type="match status" value="1"/>
</dbReference>
<dbReference type="GO" id="GO:0016757">
    <property type="term" value="F:glycosyltransferase activity"/>
    <property type="evidence" value="ECO:0007669"/>
    <property type="project" value="InterPro"/>
</dbReference>
<dbReference type="AlphaFoldDB" id="A0A0N5AFZ5"/>
<dbReference type="GO" id="GO:0000139">
    <property type="term" value="C:Golgi membrane"/>
    <property type="evidence" value="ECO:0007669"/>
    <property type="project" value="InterPro"/>
</dbReference>
<accession>A0A0N5AFZ5</accession>
<keyword evidence="1" id="KW-1185">Reference proteome</keyword>
<proteinExistence type="predicted"/>
<dbReference type="WBParaSite" id="SMUV_0000321801-mRNA-1">
    <property type="protein sequence ID" value="SMUV_0000321801-mRNA-1"/>
    <property type="gene ID" value="SMUV_0000321801"/>
</dbReference>
<reference evidence="2" key="1">
    <citation type="submission" date="2017-02" db="UniProtKB">
        <authorList>
            <consortium name="WormBaseParasite"/>
        </authorList>
    </citation>
    <scope>IDENTIFICATION</scope>
</reference>
<dbReference type="Proteomes" id="UP000046393">
    <property type="component" value="Unplaced"/>
</dbReference>
<dbReference type="SUPFAM" id="SSF53448">
    <property type="entry name" value="Nucleotide-diphospho-sugar transferases"/>
    <property type="match status" value="1"/>
</dbReference>